<comment type="similarity">
    <text evidence="1 9">Belongs to the peptidase M3 family.</text>
</comment>
<evidence type="ECO:0000256" key="8">
    <source>
        <dbReference type="ARBA" id="ARBA00026100"/>
    </source>
</evidence>
<evidence type="ECO:0000256" key="9">
    <source>
        <dbReference type="RuleBase" id="RU003435"/>
    </source>
</evidence>
<dbReference type="PANTHER" id="PTHR43660:SF1">
    <property type="entry name" value="DIPEPTIDYL CARBOXYPEPTIDASE"/>
    <property type="match status" value="1"/>
</dbReference>
<dbReference type="Gene3D" id="1.10.1370.10">
    <property type="entry name" value="Neurolysin, domain 3"/>
    <property type="match status" value="1"/>
</dbReference>
<dbReference type="RefSeq" id="WP_119497921.1">
    <property type="nucleotide sequence ID" value="NZ_NRJH01000078.1"/>
</dbReference>
<dbReference type="Gene3D" id="3.40.390.10">
    <property type="entry name" value="Collagenase (Catalytic Domain)"/>
    <property type="match status" value="1"/>
</dbReference>
<dbReference type="GO" id="GO:0006508">
    <property type="term" value="P:proteolysis"/>
    <property type="evidence" value="ECO:0007669"/>
    <property type="project" value="UniProtKB-KW"/>
</dbReference>
<dbReference type="InterPro" id="IPR001567">
    <property type="entry name" value="Pept_M3A_M3B_dom"/>
</dbReference>
<dbReference type="Pfam" id="PF19310">
    <property type="entry name" value="TOP_N"/>
    <property type="match status" value="1"/>
</dbReference>
<evidence type="ECO:0000256" key="4">
    <source>
        <dbReference type="ARBA" id="ARBA00022801"/>
    </source>
</evidence>
<dbReference type="InterPro" id="IPR045666">
    <property type="entry name" value="OpdA_N"/>
</dbReference>
<keyword evidence="2 9" id="KW-0645">Protease</keyword>
<dbReference type="AlphaFoldDB" id="A0A3A1Y1W2"/>
<organism evidence="12 13">
    <name type="scientific">Psittacicella melopsittaci</name>
    <dbReference type="NCBI Taxonomy" id="2028576"/>
    <lineage>
        <taxon>Bacteria</taxon>
        <taxon>Pseudomonadati</taxon>
        <taxon>Pseudomonadota</taxon>
        <taxon>Gammaproteobacteria</taxon>
        <taxon>Pasteurellales</taxon>
        <taxon>Psittacicellaceae</taxon>
        <taxon>Psittacicella</taxon>
    </lineage>
</organism>
<reference evidence="12 13" key="1">
    <citation type="submission" date="2017-08" db="EMBL/GenBank/DDBJ databases">
        <title>Reclassification of Bisgaard taxon 37 and 44.</title>
        <authorList>
            <person name="Christensen H."/>
        </authorList>
    </citation>
    <scope>NUCLEOTIDE SEQUENCE [LARGE SCALE GENOMIC DNA]</scope>
    <source>
        <strain evidence="12 13">B96_4</strain>
    </source>
</reference>
<feature type="domain" description="Oligopeptidase A N-terminal" evidence="11">
    <location>
        <begin position="63"/>
        <end position="147"/>
    </location>
</feature>
<evidence type="ECO:0000256" key="6">
    <source>
        <dbReference type="ARBA" id="ARBA00023049"/>
    </source>
</evidence>
<evidence type="ECO:0000259" key="10">
    <source>
        <dbReference type="Pfam" id="PF01432"/>
    </source>
</evidence>
<dbReference type="InterPro" id="IPR024079">
    <property type="entry name" value="MetalloPept_cat_dom_sf"/>
</dbReference>
<gene>
    <name evidence="12" type="ORF">CJP74_07685</name>
</gene>
<evidence type="ECO:0000256" key="7">
    <source>
        <dbReference type="ARBA" id="ARBA00024603"/>
    </source>
</evidence>
<dbReference type="GO" id="GO:0004222">
    <property type="term" value="F:metalloendopeptidase activity"/>
    <property type="evidence" value="ECO:0007669"/>
    <property type="project" value="UniProtKB-EC"/>
</dbReference>
<keyword evidence="5 9" id="KW-0862">Zinc</keyword>
<evidence type="ECO:0000256" key="3">
    <source>
        <dbReference type="ARBA" id="ARBA00022723"/>
    </source>
</evidence>
<accession>A0A3A1Y1W2</accession>
<dbReference type="EMBL" id="NRJH01000078">
    <property type="protein sequence ID" value="RIY31299.1"/>
    <property type="molecule type" value="Genomic_DNA"/>
</dbReference>
<keyword evidence="6 9" id="KW-0482">Metalloprotease</keyword>
<comment type="caution">
    <text evidence="12">The sequence shown here is derived from an EMBL/GenBank/DDBJ whole genome shotgun (WGS) entry which is preliminary data.</text>
</comment>
<dbReference type="InterPro" id="IPR024077">
    <property type="entry name" value="Neurolysin/TOP_dom2"/>
</dbReference>
<dbReference type="GO" id="GO:0005829">
    <property type="term" value="C:cytosol"/>
    <property type="evidence" value="ECO:0007669"/>
    <property type="project" value="UniProtKB-ARBA"/>
</dbReference>
<comment type="cofactor">
    <cofactor evidence="9">
        <name>Zn(2+)</name>
        <dbReference type="ChEBI" id="CHEBI:29105"/>
    </cofactor>
    <text evidence="9">Binds 1 zinc ion.</text>
</comment>
<keyword evidence="3 9" id="KW-0479">Metal-binding</keyword>
<dbReference type="OrthoDB" id="9773538at2"/>
<dbReference type="SUPFAM" id="SSF55486">
    <property type="entry name" value="Metalloproteases ('zincins'), catalytic domain"/>
    <property type="match status" value="1"/>
</dbReference>
<name>A0A3A1Y1W2_9GAMM</name>
<evidence type="ECO:0000313" key="12">
    <source>
        <dbReference type="EMBL" id="RIY31299.1"/>
    </source>
</evidence>
<evidence type="ECO:0000256" key="2">
    <source>
        <dbReference type="ARBA" id="ARBA00022670"/>
    </source>
</evidence>
<evidence type="ECO:0000256" key="5">
    <source>
        <dbReference type="ARBA" id="ARBA00022833"/>
    </source>
</evidence>
<feature type="domain" description="Peptidase M3A/M3B catalytic" evidence="10">
    <location>
        <begin position="222"/>
        <end position="673"/>
    </location>
</feature>
<comment type="catalytic activity">
    <reaction evidence="7">
        <text>Hydrolysis of oligopeptides, with broad specificity. Gly or Ala commonly occur as P1 or P1' residues, but more distant residues are also important, as is shown by the fact that Z-Gly-Pro-Gly-|-Gly-Pro-Ala is cleaved, but not Z-(Gly)(5).</text>
        <dbReference type="EC" id="3.4.24.70"/>
    </reaction>
</comment>
<dbReference type="EC" id="3.4.24.70" evidence="8"/>
<dbReference type="CDD" id="cd06456">
    <property type="entry name" value="M3A_DCP"/>
    <property type="match status" value="1"/>
</dbReference>
<evidence type="ECO:0000256" key="1">
    <source>
        <dbReference type="ARBA" id="ARBA00006040"/>
    </source>
</evidence>
<protein>
    <recommendedName>
        <fullName evidence="8">oligopeptidase A</fullName>
        <ecNumber evidence="8">3.4.24.70</ecNumber>
    </recommendedName>
</protein>
<dbReference type="InterPro" id="IPR045090">
    <property type="entry name" value="Pept_M3A_M3B"/>
</dbReference>
<dbReference type="GO" id="GO:0046872">
    <property type="term" value="F:metal ion binding"/>
    <property type="evidence" value="ECO:0007669"/>
    <property type="project" value="UniProtKB-UniRule"/>
</dbReference>
<proteinExistence type="inferred from homology"/>
<dbReference type="InterPro" id="IPR034005">
    <property type="entry name" value="M3A_DCP"/>
</dbReference>
<evidence type="ECO:0000313" key="13">
    <source>
        <dbReference type="Proteomes" id="UP000266258"/>
    </source>
</evidence>
<dbReference type="PANTHER" id="PTHR43660">
    <property type="entry name" value="DIPEPTIDYL CARBOXYPEPTIDASE"/>
    <property type="match status" value="1"/>
</dbReference>
<sequence length="678" mass="77225">MSQPETKLYTIDFSQFTPENLRTLFEEHKVRVKEDLAKAIALENPTLEDFYGEDTFNSTLKEELHWDPIDHISSTLSTPEFIEAYDALNEDRARLALEVSRNKDLYNQYVKLANAPEYESYPEEIKRDLELTLLGYRLNGIDLEGEKAKEYEENAVKLNEVSTKFANNNLLARQAWKKLITDKNELKGLSENGLELLASYAQAEGKEGYLITLAPPAIAQVMGYADNRELRKELYLAYAYLASPDDTTGGKYDNTTLVQQIYELKTAQAKLLGFNNHAERSLATKMAETPEQVLTFLKELREKALPKAQEKLAELNAFAKELDGVEKLEFWDFNYYSNKYIKAKFDLDPEELRQYFPEDQVQKGLFQILERLYGLTFEVDTEVKTYHPDVKFIRVYEDGKLIAGLYLDVYARDTKRAGAWMGQAFGRFETKTRLKLPVAYICGNFTPPLNGKPALLSVNEVETLFHEMGHAIHLLLTKTKLQSLCGTNVEWDAVELPSQIHENWVFEPEALALISRNVTTGEPLPADKVERLLELNKFNSGGLFLVNQVEYGLFDMELFSKADDRTVHQVHKDVQAQTTNKVYGERKTWFPNTFGHIFGGGYSAGYYSYLWADVLAADAYAAYKEAGDIFAPSVAQAFKDNILATGGTRPTMDNYVKFRGRKPSPTALLVKYGILDEE</sequence>
<dbReference type="Proteomes" id="UP000266258">
    <property type="component" value="Unassembled WGS sequence"/>
</dbReference>
<dbReference type="Pfam" id="PF01432">
    <property type="entry name" value="Peptidase_M3"/>
    <property type="match status" value="1"/>
</dbReference>
<dbReference type="FunFam" id="3.40.390.10:FF:000009">
    <property type="entry name" value="Oligopeptidase A"/>
    <property type="match status" value="1"/>
</dbReference>
<keyword evidence="4 9" id="KW-0378">Hydrolase</keyword>
<keyword evidence="13" id="KW-1185">Reference proteome</keyword>
<evidence type="ECO:0000259" key="11">
    <source>
        <dbReference type="Pfam" id="PF19310"/>
    </source>
</evidence>